<protein>
    <submittedName>
        <fullName evidence="8">RagB/SusD domain protein</fullName>
    </submittedName>
</protein>
<dbReference type="KEGG" id="phe:Phep_1984"/>
<proteinExistence type="inferred from homology"/>
<evidence type="ECO:0000256" key="2">
    <source>
        <dbReference type="ARBA" id="ARBA00006275"/>
    </source>
</evidence>
<dbReference type="SUPFAM" id="SSF48452">
    <property type="entry name" value="TPR-like"/>
    <property type="match status" value="1"/>
</dbReference>
<dbReference type="STRING" id="485917.Phep_1984"/>
<dbReference type="Gene3D" id="1.25.40.390">
    <property type="match status" value="1"/>
</dbReference>
<evidence type="ECO:0000256" key="3">
    <source>
        <dbReference type="ARBA" id="ARBA00022729"/>
    </source>
</evidence>
<reference evidence="8 9" key="1">
    <citation type="journal article" date="2009" name="Stand. Genomic Sci.">
        <title>Complete genome sequence of Pedobacter heparinus type strain (HIM 762-3).</title>
        <authorList>
            <person name="Han C."/>
            <person name="Spring S."/>
            <person name="Lapidus A."/>
            <person name="Del Rio T.G."/>
            <person name="Tice H."/>
            <person name="Copeland A."/>
            <person name="Cheng J.F."/>
            <person name="Lucas S."/>
            <person name="Chen F."/>
            <person name="Nolan M."/>
            <person name="Bruce D."/>
            <person name="Goodwin L."/>
            <person name="Pitluck S."/>
            <person name="Ivanova N."/>
            <person name="Mavromatis K."/>
            <person name="Mikhailova N."/>
            <person name="Pati A."/>
            <person name="Chen A."/>
            <person name="Palaniappan K."/>
            <person name="Land M."/>
            <person name="Hauser L."/>
            <person name="Chang Y.J."/>
            <person name="Jeffries C.C."/>
            <person name="Saunders E."/>
            <person name="Chertkov O."/>
            <person name="Brettin T."/>
            <person name="Goker M."/>
            <person name="Rohde M."/>
            <person name="Bristow J."/>
            <person name="Eisen J.A."/>
            <person name="Markowitz V."/>
            <person name="Hugenholtz P."/>
            <person name="Kyrpides N.C."/>
            <person name="Klenk H.P."/>
            <person name="Detter J.C."/>
        </authorList>
    </citation>
    <scope>NUCLEOTIDE SEQUENCE [LARGE SCALE GENOMIC DNA]</scope>
    <source>
        <strain evidence="9">ATCC 13125 / DSM 2366 / CIP 104194 / JCM 7457 / NBRC 12017 / NCIMB 9290 / NRRL B-14731 / HIM 762-3</strain>
    </source>
</reference>
<dbReference type="Pfam" id="PF07980">
    <property type="entry name" value="SusD_RagB"/>
    <property type="match status" value="1"/>
</dbReference>
<feature type="domain" description="RagB/SusD" evidence="6">
    <location>
        <begin position="316"/>
        <end position="461"/>
    </location>
</feature>
<dbReference type="CDD" id="cd08977">
    <property type="entry name" value="SusD"/>
    <property type="match status" value="1"/>
</dbReference>
<organism evidence="8 9">
    <name type="scientific">Pedobacter heparinus (strain ATCC 13125 / DSM 2366 / CIP 104194 / JCM 7457 / NBRC 12017 / NCIMB 9290 / NRRL B-14731 / HIM 762-3)</name>
    <dbReference type="NCBI Taxonomy" id="485917"/>
    <lineage>
        <taxon>Bacteria</taxon>
        <taxon>Pseudomonadati</taxon>
        <taxon>Bacteroidota</taxon>
        <taxon>Sphingobacteriia</taxon>
        <taxon>Sphingobacteriales</taxon>
        <taxon>Sphingobacteriaceae</taxon>
        <taxon>Pedobacter</taxon>
    </lineage>
</organism>
<dbReference type="Proteomes" id="UP000000852">
    <property type="component" value="Chromosome"/>
</dbReference>
<dbReference type="Pfam" id="PF14322">
    <property type="entry name" value="SusD-like_3"/>
    <property type="match status" value="1"/>
</dbReference>
<name>C6XWB3_PEDHD</name>
<sequence>MIMKTIYNKLLLFIVIVTSVHSSCKSFLDIDPPKDSATPNEMFANDATATSAITGIYNRMGLSGAFSGNQNSISVLCGLSADELRSYSSSLDVFYKNDLPTTNTTIETRLWQEPYAYIYTANAVLDGLKSAQGVSAKTKSQLEGEAKFVRAFCYFYLVNLFGDVPLILITDYSINQQAGRSSKEDIYTQIISDLIDAENLLPSSYITTERVRPNKWTATALLSRTYLYTQKWGLAAQKAGEVIDQRTIYNIVDNLDQVFLKNSNETIWQLMPTAGSNTKEGALFILTTAPTNVALSPDFVTAFETGDNRKTKWISQFSNSTGTYSYPFKYKIRTTVNGIISEYSMVLRLAEMYLIRAEALANLQQADLALADINLIRKRAGLIIPLANLTSAQCLTEIEKQRRFELFSEWGHRWLDLKRTNRASAILEPIKSSSWNDTDVLYPIPENERARNQNIGQNLGY</sequence>
<dbReference type="eggNOG" id="COG3193">
    <property type="taxonomic scope" value="Bacteria"/>
</dbReference>
<keyword evidence="9" id="KW-1185">Reference proteome</keyword>
<evidence type="ECO:0000256" key="4">
    <source>
        <dbReference type="ARBA" id="ARBA00023136"/>
    </source>
</evidence>
<dbReference type="InterPro" id="IPR011990">
    <property type="entry name" value="TPR-like_helical_dom_sf"/>
</dbReference>
<dbReference type="EMBL" id="CP001681">
    <property type="protein sequence ID" value="ACU04192.1"/>
    <property type="molecule type" value="Genomic_DNA"/>
</dbReference>
<comment type="similarity">
    <text evidence="2">Belongs to the SusD family.</text>
</comment>
<evidence type="ECO:0000259" key="7">
    <source>
        <dbReference type="Pfam" id="PF14322"/>
    </source>
</evidence>
<dbReference type="HOGENOM" id="CLU_015553_3_1_10"/>
<evidence type="ECO:0000313" key="9">
    <source>
        <dbReference type="Proteomes" id="UP000000852"/>
    </source>
</evidence>
<accession>C6XWB3</accession>
<gene>
    <name evidence="8" type="ordered locus">Phep_1984</name>
</gene>
<evidence type="ECO:0000256" key="1">
    <source>
        <dbReference type="ARBA" id="ARBA00004442"/>
    </source>
</evidence>
<comment type="subcellular location">
    <subcellularLocation>
        <location evidence="1">Cell outer membrane</location>
    </subcellularLocation>
</comment>
<dbReference type="InterPro" id="IPR012944">
    <property type="entry name" value="SusD_RagB_dom"/>
</dbReference>
<keyword evidence="5" id="KW-0998">Cell outer membrane</keyword>
<evidence type="ECO:0000259" key="6">
    <source>
        <dbReference type="Pfam" id="PF07980"/>
    </source>
</evidence>
<dbReference type="InterPro" id="IPR033985">
    <property type="entry name" value="SusD-like_N"/>
</dbReference>
<feature type="domain" description="SusD-like N-terminal" evidence="7">
    <location>
        <begin position="27"/>
        <end position="227"/>
    </location>
</feature>
<keyword evidence="4" id="KW-0472">Membrane</keyword>
<dbReference type="AlphaFoldDB" id="C6XWB3"/>
<evidence type="ECO:0000313" key="8">
    <source>
        <dbReference type="EMBL" id="ACU04192.1"/>
    </source>
</evidence>
<evidence type="ECO:0000256" key="5">
    <source>
        <dbReference type="ARBA" id="ARBA00023237"/>
    </source>
</evidence>
<keyword evidence="3" id="KW-0732">Signal</keyword>
<dbReference type="GO" id="GO:0009279">
    <property type="term" value="C:cell outer membrane"/>
    <property type="evidence" value="ECO:0007669"/>
    <property type="project" value="UniProtKB-SubCell"/>
</dbReference>